<dbReference type="PANTHER" id="PTHR30469:SF15">
    <property type="entry name" value="HLYD FAMILY OF SECRETION PROTEINS"/>
    <property type="match status" value="1"/>
</dbReference>
<dbReference type="PANTHER" id="PTHR30469">
    <property type="entry name" value="MULTIDRUG RESISTANCE PROTEIN MDTA"/>
    <property type="match status" value="1"/>
</dbReference>
<gene>
    <name evidence="1" type="ORF">M8H41_20745</name>
</gene>
<keyword evidence="2" id="KW-1185">Reference proteome</keyword>
<organism evidence="1 2">
    <name type="scientific">Desulfosporosinus nitroreducens</name>
    <dbReference type="NCBI Taxonomy" id="2018668"/>
    <lineage>
        <taxon>Bacteria</taxon>
        <taxon>Bacillati</taxon>
        <taxon>Bacillota</taxon>
        <taxon>Clostridia</taxon>
        <taxon>Eubacteriales</taxon>
        <taxon>Desulfitobacteriaceae</taxon>
        <taxon>Desulfosporosinus</taxon>
    </lineage>
</organism>
<dbReference type="EMBL" id="JAMJEV010000023">
    <property type="protein sequence ID" value="MDO0825263.1"/>
    <property type="molecule type" value="Genomic_DNA"/>
</dbReference>
<proteinExistence type="predicted"/>
<name>A0ABT8QV81_9FIRM</name>
<accession>A0ABT8QV81</accession>
<evidence type="ECO:0000313" key="2">
    <source>
        <dbReference type="Proteomes" id="UP001176021"/>
    </source>
</evidence>
<dbReference type="RefSeq" id="WP_302049892.1">
    <property type="nucleotide sequence ID" value="NZ_JAMJEV010000023.1"/>
</dbReference>
<dbReference type="Gene3D" id="2.40.50.100">
    <property type="match status" value="1"/>
</dbReference>
<dbReference type="SUPFAM" id="SSF111369">
    <property type="entry name" value="HlyD-like secretion proteins"/>
    <property type="match status" value="1"/>
</dbReference>
<evidence type="ECO:0000313" key="1">
    <source>
        <dbReference type="EMBL" id="MDO0825263.1"/>
    </source>
</evidence>
<sequence length="79" mass="8403">MSTIVDYASKFDPDQEVQVFPKTGGKVSSLNVDVGDKVTSGQVLFTLDTAELQAQLQIQQAALATSQTNLAKTSLASEQ</sequence>
<reference evidence="1" key="1">
    <citation type="submission" date="2022-05" db="EMBL/GenBank/DDBJ databases">
        <title>Expanded diversity of anoxic marine methylotrophy in a Black Sea sulfate reducing microorganism.</title>
        <authorList>
            <person name="Fischer P.Q."/>
            <person name="Stams A.J.M."/>
            <person name="Villanueva L."/>
            <person name="Sousa D.Z."/>
        </authorList>
    </citation>
    <scope>NUCLEOTIDE SEQUENCE</scope>
    <source>
        <strain evidence="1">P130</strain>
    </source>
</reference>
<comment type="caution">
    <text evidence="1">The sequence shown here is derived from an EMBL/GenBank/DDBJ whole genome shotgun (WGS) entry which is preliminary data.</text>
</comment>
<dbReference type="Proteomes" id="UP001176021">
    <property type="component" value="Unassembled WGS sequence"/>
</dbReference>
<protein>
    <submittedName>
        <fullName evidence="1">Biotin/lipoyl-binding protein</fullName>
    </submittedName>
</protein>